<feature type="transmembrane region" description="Helical" evidence="6">
    <location>
        <begin position="127"/>
        <end position="149"/>
    </location>
</feature>
<dbReference type="GO" id="GO:0016020">
    <property type="term" value="C:membrane"/>
    <property type="evidence" value="ECO:0007669"/>
    <property type="project" value="UniProtKB-SubCell"/>
</dbReference>
<dbReference type="RefSeq" id="WP_180725863.1">
    <property type="nucleotide sequence ID" value="NZ_AP023176.1"/>
</dbReference>
<feature type="transmembrane region" description="Helical" evidence="6">
    <location>
        <begin position="327"/>
        <end position="346"/>
    </location>
</feature>
<dbReference type="AlphaFoldDB" id="A0A7I8C2R8"/>
<keyword evidence="8" id="KW-0614">Plasmid</keyword>
<evidence type="ECO:0000256" key="3">
    <source>
        <dbReference type="ARBA" id="ARBA00022692"/>
    </source>
</evidence>
<proteinExistence type="predicted"/>
<dbReference type="InterPro" id="IPR020846">
    <property type="entry name" value="MFS_dom"/>
</dbReference>
<evidence type="ECO:0000259" key="7">
    <source>
        <dbReference type="PROSITE" id="PS50850"/>
    </source>
</evidence>
<sequence>MTTPYASAQQAAPAVDAGTAAALADEQRIMSLLVRRLIPFLALIYVVAYIDRSVVGFAKLHMNAAVGISDASYGLGAGLFFIGYFLCEVPSNLALERFGARVWFARILFTWGVITMLMSLVSGPTSFYVLRFLLGAAEAGLYPGILYFLTKWFPMRHRARIIGLLVLAQPLAGILTGPVAGFVLSTHGVFGLSNWQTLFVLSGLPAVLLCVPTLRVLPESPANAKWLAASDRAWIERELAADSASYGLQSHGNPLAALKDKRVLLLALLFLPFPLSIYGLSLWLPTIIKAFGVTDAVTGLLSAVPYLFAVVGLCVVPRHSDRKRERYWHIVVVSAFAALTMALSAWTHTPALQFLFICLTAFSLYSIQAVVWALPGQFLSGARAAVGIATINSLANLGGYVGPYGIGLIKDATGSLASGLYFLSATLLFAVVITFVVRASLPEPKAHAR</sequence>
<evidence type="ECO:0000313" key="8">
    <source>
        <dbReference type="EMBL" id="BCF94360.1"/>
    </source>
</evidence>
<feature type="transmembrane region" description="Helical" evidence="6">
    <location>
        <begin position="98"/>
        <end position="121"/>
    </location>
</feature>
<feature type="transmembrane region" description="Helical" evidence="6">
    <location>
        <begin position="418"/>
        <end position="441"/>
    </location>
</feature>
<dbReference type="GO" id="GO:0022857">
    <property type="term" value="F:transmembrane transporter activity"/>
    <property type="evidence" value="ECO:0007669"/>
    <property type="project" value="InterPro"/>
</dbReference>
<feature type="transmembrane region" description="Helical" evidence="6">
    <location>
        <begin position="195"/>
        <end position="217"/>
    </location>
</feature>
<keyword evidence="5 6" id="KW-0472">Membrane</keyword>
<dbReference type="InterPro" id="IPR011701">
    <property type="entry name" value="MFS"/>
</dbReference>
<organism evidence="8 9">
    <name type="scientific">Paraburkholderia largidicola</name>
    <dbReference type="NCBI Taxonomy" id="3014751"/>
    <lineage>
        <taxon>Bacteria</taxon>
        <taxon>Pseudomonadati</taxon>
        <taxon>Pseudomonadota</taxon>
        <taxon>Betaproteobacteria</taxon>
        <taxon>Burkholderiales</taxon>
        <taxon>Burkholderiaceae</taxon>
        <taxon>Paraburkholderia</taxon>
    </lineage>
</organism>
<dbReference type="FunFam" id="1.20.1250.20:FF:000018">
    <property type="entry name" value="MFS transporter permease"/>
    <property type="match status" value="1"/>
</dbReference>
<geneLocation type="plasmid" evidence="8 9">
    <name>PPGU16_p1</name>
</geneLocation>
<feature type="transmembrane region" description="Helical" evidence="6">
    <location>
        <begin position="386"/>
        <end position="406"/>
    </location>
</feature>
<comment type="subcellular location">
    <subcellularLocation>
        <location evidence="1">Membrane</location>
        <topology evidence="1">Multi-pass membrane protein</topology>
    </subcellularLocation>
</comment>
<dbReference type="PANTHER" id="PTHR43791">
    <property type="entry name" value="PERMEASE-RELATED"/>
    <property type="match status" value="1"/>
</dbReference>
<name>A0A7I8C2R8_9BURK</name>
<feature type="transmembrane region" description="Helical" evidence="6">
    <location>
        <begin position="296"/>
        <end position="315"/>
    </location>
</feature>
<evidence type="ECO:0000256" key="4">
    <source>
        <dbReference type="ARBA" id="ARBA00022989"/>
    </source>
</evidence>
<dbReference type="InterPro" id="IPR036259">
    <property type="entry name" value="MFS_trans_sf"/>
</dbReference>
<evidence type="ECO:0000256" key="1">
    <source>
        <dbReference type="ARBA" id="ARBA00004141"/>
    </source>
</evidence>
<feature type="transmembrane region" description="Helical" evidence="6">
    <location>
        <begin position="64"/>
        <end position="86"/>
    </location>
</feature>
<evidence type="ECO:0000256" key="2">
    <source>
        <dbReference type="ARBA" id="ARBA00022448"/>
    </source>
</evidence>
<evidence type="ECO:0000256" key="5">
    <source>
        <dbReference type="ARBA" id="ARBA00023136"/>
    </source>
</evidence>
<evidence type="ECO:0000256" key="6">
    <source>
        <dbReference type="SAM" id="Phobius"/>
    </source>
</evidence>
<keyword evidence="3 6" id="KW-0812">Transmembrane</keyword>
<protein>
    <submittedName>
        <fullName evidence="8">MFS transporter</fullName>
    </submittedName>
</protein>
<keyword evidence="4 6" id="KW-1133">Transmembrane helix</keyword>
<keyword evidence="2" id="KW-0813">Transport</keyword>
<dbReference type="KEGG" id="plad:PPGU16_74270"/>
<dbReference type="SUPFAM" id="SSF103473">
    <property type="entry name" value="MFS general substrate transporter"/>
    <property type="match status" value="1"/>
</dbReference>
<accession>A0A7I8C2R8</accession>
<dbReference type="CDD" id="cd17319">
    <property type="entry name" value="MFS_ExuT_GudP_like"/>
    <property type="match status" value="1"/>
</dbReference>
<reference evidence="8 9" key="1">
    <citation type="journal article" date="2020" name="Genes (Basel)">
        <title>Genomic Comparison of Insect Gut Symbionts from Divergent Burkholderia Subclades.</title>
        <authorList>
            <person name="Takeshita K."/>
            <person name="Kikuchi Y."/>
        </authorList>
    </citation>
    <scope>NUCLEOTIDE SEQUENCE [LARGE SCALE GENOMIC DNA]</scope>
    <source>
        <strain evidence="8 9">PGU16</strain>
        <plasmid evidence="8 9">PPGU16_p1</plasmid>
    </source>
</reference>
<feature type="transmembrane region" description="Helical" evidence="6">
    <location>
        <begin position="352"/>
        <end position="374"/>
    </location>
</feature>
<feature type="transmembrane region" description="Helical" evidence="6">
    <location>
        <begin position="37"/>
        <end position="58"/>
    </location>
</feature>
<feature type="transmembrane region" description="Helical" evidence="6">
    <location>
        <begin position="263"/>
        <end position="284"/>
    </location>
</feature>
<dbReference type="Gene3D" id="1.20.1250.20">
    <property type="entry name" value="MFS general substrate transporter like domains"/>
    <property type="match status" value="2"/>
</dbReference>
<feature type="domain" description="Major facilitator superfamily (MFS) profile" evidence="7">
    <location>
        <begin position="37"/>
        <end position="442"/>
    </location>
</feature>
<gene>
    <name evidence="8" type="ORF">PPGU16_74270</name>
</gene>
<feature type="transmembrane region" description="Helical" evidence="6">
    <location>
        <begin position="161"/>
        <end position="183"/>
    </location>
</feature>
<dbReference type="PROSITE" id="PS50850">
    <property type="entry name" value="MFS"/>
    <property type="match status" value="1"/>
</dbReference>
<keyword evidence="9" id="KW-1185">Reference proteome</keyword>
<dbReference type="EMBL" id="AP023176">
    <property type="protein sequence ID" value="BCF94360.1"/>
    <property type="molecule type" value="Genomic_DNA"/>
</dbReference>
<evidence type="ECO:0000313" key="9">
    <source>
        <dbReference type="Proteomes" id="UP000510888"/>
    </source>
</evidence>
<dbReference type="Pfam" id="PF07690">
    <property type="entry name" value="MFS_1"/>
    <property type="match status" value="1"/>
</dbReference>
<dbReference type="PANTHER" id="PTHR43791:SF36">
    <property type="entry name" value="TRANSPORTER, PUTATIVE (AFU_ORTHOLOGUE AFUA_6G08340)-RELATED"/>
    <property type="match status" value="1"/>
</dbReference>
<dbReference type="Proteomes" id="UP000510888">
    <property type="component" value="Plasmid PPGU16_p1"/>
</dbReference>